<name>A0AAN9A8Q2_HALRR</name>
<comment type="caution">
    <text evidence="2">The sequence shown here is derived from an EMBL/GenBank/DDBJ whole genome shotgun (WGS) entry which is preliminary data.</text>
</comment>
<reference evidence="2 3" key="1">
    <citation type="submission" date="2023-11" db="EMBL/GenBank/DDBJ databases">
        <title>Halocaridina rubra genome assembly.</title>
        <authorList>
            <person name="Smith C."/>
        </authorList>
    </citation>
    <scope>NUCLEOTIDE SEQUENCE [LARGE SCALE GENOMIC DNA]</scope>
    <source>
        <strain evidence="2">EP-1</strain>
        <tissue evidence="2">Whole</tissue>
    </source>
</reference>
<evidence type="ECO:0000313" key="3">
    <source>
        <dbReference type="Proteomes" id="UP001381693"/>
    </source>
</evidence>
<gene>
    <name evidence="2" type="ORF">SK128_025311</name>
</gene>
<dbReference type="EMBL" id="JAXCGZ010011832">
    <property type="protein sequence ID" value="KAK7074077.1"/>
    <property type="molecule type" value="Genomic_DNA"/>
</dbReference>
<organism evidence="2 3">
    <name type="scientific">Halocaridina rubra</name>
    <name type="common">Hawaiian red shrimp</name>
    <dbReference type="NCBI Taxonomy" id="373956"/>
    <lineage>
        <taxon>Eukaryota</taxon>
        <taxon>Metazoa</taxon>
        <taxon>Ecdysozoa</taxon>
        <taxon>Arthropoda</taxon>
        <taxon>Crustacea</taxon>
        <taxon>Multicrustacea</taxon>
        <taxon>Malacostraca</taxon>
        <taxon>Eumalacostraca</taxon>
        <taxon>Eucarida</taxon>
        <taxon>Decapoda</taxon>
        <taxon>Pleocyemata</taxon>
        <taxon>Caridea</taxon>
        <taxon>Atyoidea</taxon>
        <taxon>Atyidae</taxon>
        <taxon>Halocaridina</taxon>
    </lineage>
</organism>
<proteinExistence type="predicted"/>
<evidence type="ECO:0000256" key="1">
    <source>
        <dbReference type="SAM" id="MobiDB-lite"/>
    </source>
</evidence>
<protein>
    <submittedName>
        <fullName evidence="2">Uncharacterized protein</fullName>
    </submittedName>
</protein>
<feature type="region of interest" description="Disordered" evidence="1">
    <location>
        <begin position="58"/>
        <end position="77"/>
    </location>
</feature>
<sequence>MTIVLELDDKIPNMNIEMKQVLKVRHKNDTLRDIMRNLEESNEAQSWKRSTTVCWKGNSGGRGVTTASGGKEGAYVA</sequence>
<accession>A0AAN9A8Q2</accession>
<dbReference type="Proteomes" id="UP001381693">
    <property type="component" value="Unassembled WGS sequence"/>
</dbReference>
<evidence type="ECO:0000313" key="2">
    <source>
        <dbReference type="EMBL" id="KAK7074077.1"/>
    </source>
</evidence>
<dbReference type="AlphaFoldDB" id="A0AAN9A8Q2"/>
<keyword evidence="3" id="KW-1185">Reference proteome</keyword>